<accession>A0ABT6ZKR3</accession>
<evidence type="ECO:0000313" key="1">
    <source>
        <dbReference type="EMBL" id="MDJ1129399.1"/>
    </source>
</evidence>
<evidence type="ECO:0000313" key="2">
    <source>
        <dbReference type="Proteomes" id="UP001431693"/>
    </source>
</evidence>
<reference evidence="1" key="1">
    <citation type="submission" date="2023-05" db="EMBL/GenBank/DDBJ databases">
        <title>[olsenella] sp. nov., isolated from a pig farm feces dump.</title>
        <authorList>
            <person name="Chang Y.-H."/>
        </authorList>
    </citation>
    <scope>NUCLEOTIDE SEQUENCE</scope>
    <source>
        <strain evidence="1">YH-ols2217</strain>
    </source>
</reference>
<comment type="caution">
    <text evidence="1">The sequence shown here is derived from an EMBL/GenBank/DDBJ whole genome shotgun (WGS) entry which is preliminary data.</text>
</comment>
<dbReference type="RefSeq" id="WP_283714081.1">
    <property type="nucleotide sequence ID" value="NZ_JASJEW010000012.1"/>
</dbReference>
<proteinExistence type="predicted"/>
<sequence>MKFRRSLWGVSEPDVWTKVGRIDEMYRSLYQEQEARYQALLQERDQTIALLQRDLASAQSGQRGF</sequence>
<keyword evidence="2" id="KW-1185">Reference proteome</keyword>
<protein>
    <submittedName>
        <fullName evidence="1">Uncharacterized protein</fullName>
    </submittedName>
</protein>
<gene>
    <name evidence="1" type="ORF">QJ043_04810</name>
</gene>
<dbReference type="Proteomes" id="UP001431693">
    <property type="component" value="Unassembled WGS sequence"/>
</dbReference>
<dbReference type="EMBL" id="JASJEX010000002">
    <property type="protein sequence ID" value="MDJ1129399.1"/>
    <property type="molecule type" value="Genomic_DNA"/>
</dbReference>
<organism evidence="1 2">
    <name type="scientific">Kribbibacterium absianum</name>
    <dbReference type="NCBI Taxonomy" id="3044210"/>
    <lineage>
        <taxon>Bacteria</taxon>
        <taxon>Bacillati</taxon>
        <taxon>Actinomycetota</taxon>
        <taxon>Coriobacteriia</taxon>
        <taxon>Coriobacteriales</taxon>
        <taxon>Kribbibacteriaceae</taxon>
        <taxon>Kribbibacterium</taxon>
    </lineage>
</organism>
<name>A0ABT6ZKR3_9ACTN</name>